<keyword evidence="3" id="KW-1185">Reference proteome</keyword>
<reference evidence="3" key="1">
    <citation type="journal article" date="2019" name="Int. J. Syst. Evol. Microbiol.">
        <title>The Global Catalogue of Microorganisms (GCM) 10K type strain sequencing project: providing services to taxonomists for standard genome sequencing and annotation.</title>
        <authorList>
            <consortium name="The Broad Institute Genomics Platform"/>
            <consortium name="The Broad Institute Genome Sequencing Center for Infectious Disease"/>
            <person name="Wu L."/>
            <person name="Ma J."/>
        </authorList>
    </citation>
    <scope>NUCLEOTIDE SEQUENCE [LARGE SCALE GENOMIC DNA]</scope>
    <source>
        <strain evidence="3">CGMCC 1.3685</strain>
    </source>
</reference>
<dbReference type="EMBL" id="BMKX01000002">
    <property type="protein sequence ID" value="GGJ54083.1"/>
    <property type="molecule type" value="Genomic_DNA"/>
</dbReference>
<protein>
    <submittedName>
        <fullName evidence="2">Membrane protein</fullName>
    </submittedName>
</protein>
<proteinExistence type="predicted"/>
<keyword evidence="1" id="KW-0812">Transmembrane</keyword>
<dbReference type="InterPro" id="IPR010539">
    <property type="entry name" value="BaxI_1-like"/>
</dbReference>
<evidence type="ECO:0000256" key="1">
    <source>
        <dbReference type="SAM" id="Phobius"/>
    </source>
</evidence>
<accession>A0ABQ2DEW1</accession>
<dbReference type="Proteomes" id="UP000606115">
    <property type="component" value="Unassembled WGS sequence"/>
</dbReference>
<organism evidence="2 3">
    <name type="scientific">Glutamicibacter ardleyensis</name>
    <dbReference type="NCBI Taxonomy" id="225894"/>
    <lineage>
        <taxon>Bacteria</taxon>
        <taxon>Bacillati</taxon>
        <taxon>Actinomycetota</taxon>
        <taxon>Actinomycetes</taxon>
        <taxon>Micrococcales</taxon>
        <taxon>Micrococcaceae</taxon>
        <taxon>Glutamicibacter</taxon>
    </lineage>
</organism>
<evidence type="ECO:0000313" key="2">
    <source>
        <dbReference type="EMBL" id="GGJ54083.1"/>
    </source>
</evidence>
<feature type="transmembrane region" description="Helical" evidence="1">
    <location>
        <begin position="117"/>
        <end position="138"/>
    </location>
</feature>
<dbReference type="Pfam" id="PF12811">
    <property type="entry name" value="BaxI_1"/>
    <property type="match status" value="1"/>
</dbReference>
<dbReference type="PANTHER" id="PTHR41282:SF1">
    <property type="entry name" value="CONSERVED TRANSMEMBRANE PROTEIN-RELATED"/>
    <property type="match status" value="1"/>
</dbReference>
<feature type="transmembrane region" description="Helical" evidence="1">
    <location>
        <begin position="216"/>
        <end position="238"/>
    </location>
</feature>
<gene>
    <name evidence="2" type="ORF">GCM10007173_10820</name>
</gene>
<sequence>MVSELAAVQIFSTSYQKFGRTNLMEKFTQNNPKSRSDRSRATISRRSMGISGVLWKTLGLFAILHFAALAGIFWAVEPALKSGHTYDPIASPWIVGLLGSFVAGGWLAIVAKRTASVLLIVCFAASEGLFLGGFSAYFEVVFPGFAIQTAFATLSAVIAALALFAVPRIRIAGRSAQFIFVALGAYFVFALHNVAVSGLEFLPDHIAWGRGSVTVLSVPLGLIFALHVVASMAYSLVLEFERIEYTPRPLKPSQHEWRAAFKVMATIFSHCIETPRALASRK</sequence>
<dbReference type="PANTHER" id="PTHR41282">
    <property type="entry name" value="CONSERVED TRANSMEMBRANE PROTEIN-RELATED"/>
    <property type="match status" value="1"/>
</dbReference>
<feature type="transmembrane region" description="Helical" evidence="1">
    <location>
        <begin position="144"/>
        <end position="166"/>
    </location>
</feature>
<name>A0ABQ2DEW1_9MICC</name>
<feature type="transmembrane region" description="Helical" evidence="1">
    <location>
        <begin position="178"/>
        <end position="196"/>
    </location>
</feature>
<keyword evidence="1" id="KW-0472">Membrane</keyword>
<comment type="caution">
    <text evidence="2">The sequence shown here is derived from an EMBL/GenBank/DDBJ whole genome shotgun (WGS) entry which is preliminary data.</text>
</comment>
<feature type="transmembrane region" description="Helical" evidence="1">
    <location>
        <begin position="53"/>
        <end position="76"/>
    </location>
</feature>
<keyword evidence="1" id="KW-1133">Transmembrane helix</keyword>
<feature type="transmembrane region" description="Helical" evidence="1">
    <location>
        <begin position="88"/>
        <end position="110"/>
    </location>
</feature>
<evidence type="ECO:0000313" key="3">
    <source>
        <dbReference type="Proteomes" id="UP000606115"/>
    </source>
</evidence>